<feature type="domain" description="RecA family profile 2" evidence="14">
    <location>
        <begin position="200"/>
        <end position="273"/>
    </location>
</feature>
<dbReference type="Gene3D" id="3.40.50.300">
    <property type="entry name" value="P-loop containing nucleotide triphosphate hydrolases"/>
    <property type="match status" value="1"/>
</dbReference>
<evidence type="ECO:0000256" key="8">
    <source>
        <dbReference type="ARBA" id="ARBA00023204"/>
    </source>
</evidence>
<evidence type="ECO:0000256" key="5">
    <source>
        <dbReference type="ARBA" id="ARBA00022840"/>
    </source>
</evidence>
<dbReference type="GO" id="GO:0003684">
    <property type="term" value="F:damaged DNA binding"/>
    <property type="evidence" value="ECO:0007669"/>
    <property type="project" value="UniProtKB-UniRule"/>
</dbReference>
<evidence type="ECO:0000256" key="10">
    <source>
        <dbReference type="HAMAP-Rule" id="MF_00268"/>
    </source>
</evidence>
<evidence type="ECO:0000256" key="1">
    <source>
        <dbReference type="ARBA" id="ARBA00009391"/>
    </source>
</evidence>
<evidence type="ECO:0000256" key="4">
    <source>
        <dbReference type="ARBA" id="ARBA00022763"/>
    </source>
</evidence>
<dbReference type="InterPro" id="IPR020587">
    <property type="entry name" value="RecA_monomer-monomer_interface"/>
</dbReference>
<dbReference type="InterPro" id="IPR049428">
    <property type="entry name" value="RecA-like_N"/>
</dbReference>
<dbReference type="PANTHER" id="PTHR45900:SF1">
    <property type="entry name" value="MITOCHONDRIAL DNA REPAIR PROTEIN RECA HOMOLOG-RELATED"/>
    <property type="match status" value="1"/>
</dbReference>
<dbReference type="GO" id="GO:0140664">
    <property type="term" value="F:ATP-dependent DNA damage sensor activity"/>
    <property type="evidence" value="ECO:0007669"/>
    <property type="project" value="InterPro"/>
</dbReference>
<evidence type="ECO:0000256" key="12">
    <source>
        <dbReference type="RuleBase" id="RU004527"/>
    </source>
</evidence>
<evidence type="ECO:0000256" key="6">
    <source>
        <dbReference type="ARBA" id="ARBA00023125"/>
    </source>
</evidence>
<dbReference type="InterPro" id="IPR003593">
    <property type="entry name" value="AAA+_ATPase"/>
</dbReference>
<comment type="caution">
    <text evidence="10">Lacks conserved residue(s) required for the propagation of feature annotation.</text>
</comment>
<evidence type="ECO:0000256" key="3">
    <source>
        <dbReference type="ARBA" id="ARBA00022741"/>
    </source>
</evidence>
<evidence type="ECO:0000256" key="11">
    <source>
        <dbReference type="RuleBase" id="RU000526"/>
    </source>
</evidence>
<organism evidence="15">
    <name type="scientific">Dictyoglomus turgidum</name>
    <dbReference type="NCBI Taxonomy" id="513050"/>
    <lineage>
        <taxon>Bacteria</taxon>
        <taxon>Pseudomonadati</taxon>
        <taxon>Dictyoglomota</taxon>
        <taxon>Dictyoglomia</taxon>
        <taxon>Dictyoglomales</taxon>
        <taxon>Dictyoglomaceae</taxon>
        <taxon>Dictyoglomus</taxon>
    </lineage>
</organism>
<evidence type="ECO:0000256" key="9">
    <source>
        <dbReference type="ARBA" id="ARBA00023236"/>
    </source>
</evidence>
<comment type="similarity">
    <text evidence="1 10 12">Belongs to the RecA family.</text>
</comment>
<dbReference type="GO" id="GO:0005829">
    <property type="term" value="C:cytosol"/>
    <property type="evidence" value="ECO:0007669"/>
    <property type="project" value="TreeGrafter"/>
</dbReference>
<keyword evidence="7 10" id="KW-0233">DNA recombination</keyword>
<evidence type="ECO:0000256" key="7">
    <source>
        <dbReference type="ARBA" id="ARBA00023172"/>
    </source>
</evidence>
<dbReference type="GO" id="GO:0009432">
    <property type="term" value="P:SOS response"/>
    <property type="evidence" value="ECO:0007669"/>
    <property type="project" value="UniProtKB-UniRule"/>
</dbReference>
<dbReference type="Pfam" id="PF00154">
    <property type="entry name" value="RecA_N"/>
    <property type="match status" value="1"/>
</dbReference>
<dbReference type="PRINTS" id="PR00142">
    <property type="entry name" value="RECA"/>
</dbReference>
<name>A0A7C3WWX8_9BACT</name>
<dbReference type="GO" id="GO:0005524">
    <property type="term" value="F:ATP binding"/>
    <property type="evidence" value="ECO:0007669"/>
    <property type="project" value="UniProtKB-UniRule"/>
</dbReference>
<dbReference type="EMBL" id="DTGA01000036">
    <property type="protein sequence ID" value="HGB30534.1"/>
    <property type="molecule type" value="Genomic_DNA"/>
</dbReference>
<dbReference type="InterPro" id="IPR020588">
    <property type="entry name" value="RecA_ATP-bd"/>
</dbReference>
<keyword evidence="10" id="KW-0963">Cytoplasm</keyword>
<gene>
    <name evidence="10 15" type="primary">recA</name>
    <name evidence="15" type="ORF">ENV35_01495</name>
</gene>
<dbReference type="InterPro" id="IPR020584">
    <property type="entry name" value="DNA_recomb/repair_RecA_CS"/>
</dbReference>
<evidence type="ECO:0000256" key="2">
    <source>
        <dbReference type="ARBA" id="ARBA00015553"/>
    </source>
</evidence>
<dbReference type="FunFam" id="3.40.50.300:FF:000087">
    <property type="entry name" value="Recombinase RecA"/>
    <property type="match status" value="1"/>
</dbReference>
<dbReference type="AlphaFoldDB" id="A0A7C3WWX8"/>
<keyword evidence="3 10" id="KW-0547">Nucleotide-binding</keyword>
<dbReference type="SUPFAM" id="SSF54752">
    <property type="entry name" value="RecA protein, C-terminal domain"/>
    <property type="match status" value="1"/>
</dbReference>
<keyword evidence="4 10" id="KW-0227">DNA damage</keyword>
<dbReference type="CDD" id="cd00983">
    <property type="entry name" value="RecA"/>
    <property type="match status" value="1"/>
</dbReference>
<dbReference type="SMART" id="SM00382">
    <property type="entry name" value="AAA"/>
    <property type="match status" value="1"/>
</dbReference>
<proteinExistence type="inferred from homology"/>
<keyword evidence="5 10" id="KW-0067">ATP-binding</keyword>
<comment type="caution">
    <text evidence="15">The sequence shown here is derived from an EMBL/GenBank/DDBJ whole genome shotgun (WGS) entry which is preliminary data.</text>
</comment>
<keyword evidence="8 10" id="KW-0234">DNA repair</keyword>
<dbReference type="InterPro" id="IPR027417">
    <property type="entry name" value="P-loop_NTPase"/>
</dbReference>
<keyword evidence="9 10" id="KW-0742">SOS response</keyword>
<protein>
    <recommendedName>
        <fullName evidence="2 10">Protein RecA</fullName>
    </recommendedName>
    <alternativeName>
        <fullName evidence="10 11">Recombinase A</fullName>
    </alternativeName>
</protein>
<dbReference type="PROSITE" id="PS50162">
    <property type="entry name" value="RECA_2"/>
    <property type="match status" value="1"/>
</dbReference>
<evidence type="ECO:0000259" key="14">
    <source>
        <dbReference type="PROSITE" id="PS50163"/>
    </source>
</evidence>
<dbReference type="PROSITE" id="PS50163">
    <property type="entry name" value="RECA_3"/>
    <property type="match status" value="1"/>
</dbReference>
<comment type="function">
    <text evidence="10">Can catalyze the hydrolysis of ATP in the presence of single-stranded DNA, the ATP-dependent uptake of single-stranded DNA by duplex DNA, and the ATP-dependent hybridization of homologous single-stranded DNAs. It interacts with LexA causing its activation and leading to its autocatalytic cleavage.</text>
</comment>
<dbReference type="NCBIfam" id="TIGR02012">
    <property type="entry name" value="tigrfam_recA"/>
    <property type="match status" value="1"/>
</dbReference>
<evidence type="ECO:0000313" key="15">
    <source>
        <dbReference type="EMBL" id="HGB30534.1"/>
    </source>
</evidence>
<comment type="subcellular location">
    <subcellularLocation>
        <location evidence="10">Cytoplasm</location>
    </subcellularLocation>
</comment>
<reference evidence="15" key="1">
    <citation type="journal article" date="2020" name="mSystems">
        <title>Genome- and Community-Level Interaction Insights into Carbon Utilization and Element Cycling Functions of Hydrothermarchaeota in Hydrothermal Sediment.</title>
        <authorList>
            <person name="Zhou Z."/>
            <person name="Liu Y."/>
            <person name="Xu W."/>
            <person name="Pan J."/>
            <person name="Luo Z.H."/>
            <person name="Li M."/>
        </authorList>
    </citation>
    <scope>NUCLEOTIDE SEQUENCE [LARGE SCALE GENOMIC DNA]</scope>
    <source>
        <strain evidence="15">SpSt-751</strain>
    </source>
</reference>
<dbReference type="GO" id="GO:0006281">
    <property type="term" value="P:DNA repair"/>
    <property type="evidence" value="ECO:0007669"/>
    <property type="project" value="UniProtKB-UniRule"/>
</dbReference>
<dbReference type="GO" id="GO:0003697">
    <property type="term" value="F:single-stranded DNA binding"/>
    <property type="evidence" value="ECO:0007669"/>
    <property type="project" value="UniProtKB-UniRule"/>
</dbReference>
<accession>A0A7C3WWX8</accession>
<keyword evidence="6 10" id="KW-0238">DNA-binding</keyword>
<sequence length="352" mass="38513">MTDVNRIKILNDTIASIEKMFGKGSIMRLGESKIEKIESISTGCISLDYALGVGGIPRGRIIEIFGPQSGGKTTISLHILAECQKSGGVAAFIDAEHSLSVDYAKSIGVNVDSLLLSQPDYGEQALEIVEALIRSGAIDAIVVDSVAALTPKDELEGNMGDLQVALQARLMSQALRKLVALTSKSKACLIFINQLRDNIGQMWGNAEVTPGGNALKFYSSIRIDVRRISSIKQGDSVLGNKTRIKIVKNKVAPPFKEITVDIIFGKGIDYIQDIIDLSISYDLIKKIGGGWYIFKDKKVQGSSFKKYLEENPQDLDQLKSELINKIESSRIPKKDAIEVSEDHQKEVNDVED</sequence>
<evidence type="ECO:0000259" key="13">
    <source>
        <dbReference type="PROSITE" id="PS50162"/>
    </source>
</evidence>
<dbReference type="SUPFAM" id="SSF52540">
    <property type="entry name" value="P-loop containing nucleoside triphosphate hydrolases"/>
    <property type="match status" value="1"/>
</dbReference>
<dbReference type="InterPro" id="IPR013765">
    <property type="entry name" value="DNA_recomb/repair_RecA"/>
</dbReference>
<dbReference type="PANTHER" id="PTHR45900">
    <property type="entry name" value="RECA"/>
    <property type="match status" value="1"/>
</dbReference>
<dbReference type="GO" id="GO:0006310">
    <property type="term" value="P:DNA recombination"/>
    <property type="evidence" value="ECO:0007669"/>
    <property type="project" value="UniProtKB-UniRule"/>
</dbReference>
<dbReference type="HAMAP" id="MF_00268">
    <property type="entry name" value="RecA"/>
    <property type="match status" value="1"/>
</dbReference>
<feature type="domain" description="RecA family profile 1" evidence="13">
    <location>
        <begin position="36"/>
        <end position="195"/>
    </location>
</feature>
<dbReference type="PROSITE" id="PS00321">
    <property type="entry name" value="RECA_1"/>
    <property type="match status" value="1"/>
</dbReference>
<dbReference type="InterPro" id="IPR023400">
    <property type="entry name" value="RecA_C_sf"/>
</dbReference>